<evidence type="ECO:0000313" key="2">
    <source>
        <dbReference type="EMBL" id="KAJ7041762.1"/>
    </source>
</evidence>
<organism evidence="2 3">
    <name type="scientific">Mycena alexandri</name>
    <dbReference type="NCBI Taxonomy" id="1745969"/>
    <lineage>
        <taxon>Eukaryota</taxon>
        <taxon>Fungi</taxon>
        <taxon>Dikarya</taxon>
        <taxon>Basidiomycota</taxon>
        <taxon>Agaricomycotina</taxon>
        <taxon>Agaricomycetes</taxon>
        <taxon>Agaricomycetidae</taxon>
        <taxon>Agaricales</taxon>
        <taxon>Marasmiineae</taxon>
        <taxon>Mycenaceae</taxon>
        <taxon>Mycena</taxon>
    </lineage>
</organism>
<feature type="region of interest" description="Disordered" evidence="1">
    <location>
        <begin position="1"/>
        <end position="27"/>
    </location>
</feature>
<name>A0AAD6TA09_9AGAR</name>
<reference evidence="2" key="1">
    <citation type="submission" date="2023-03" db="EMBL/GenBank/DDBJ databases">
        <title>Massive genome expansion in bonnet fungi (Mycena s.s.) driven by repeated elements and novel gene families across ecological guilds.</title>
        <authorList>
            <consortium name="Lawrence Berkeley National Laboratory"/>
            <person name="Harder C.B."/>
            <person name="Miyauchi S."/>
            <person name="Viragh M."/>
            <person name="Kuo A."/>
            <person name="Thoen E."/>
            <person name="Andreopoulos B."/>
            <person name="Lu D."/>
            <person name="Skrede I."/>
            <person name="Drula E."/>
            <person name="Henrissat B."/>
            <person name="Morin E."/>
            <person name="Kohler A."/>
            <person name="Barry K."/>
            <person name="LaButti K."/>
            <person name="Morin E."/>
            <person name="Salamov A."/>
            <person name="Lipzen A."/>
            <person name="Mereny Z."/>
            <person name="Hegedus B."/>
            <person name="Baldrian P."/>
            <person name="Stursova M."/>
            <person name="Weitz H."/>
            <person name="Taylor A."/>
            <person name="Grigoriev I.V."/>
            <person name="Nagy L.G."/>
            <person name="Martin F."/>
            <person name="Kauserud H."/>
        </authorList>
    </citation>
    <scope>NUCLEOTIDE SEQUENCE</scope>
    <source>
        <strain evidence="2">CBHHK200</strain>
    </source>
</reference>
<keyword evidence="3" id="KW-1185">Reference proteome</keyword>
<accession>A0AAD6TA09</accession>
<evidence type="ECO:0000313" key="3">
    <source>
        <dbReference type="Proteomes" id="UP001218188"/>
    </source>
</evidence>
<comment type="caution">
    <text evidence="2">The sequence shown here is derived from an EMBL/GenBank/DDBJ whole genome shotgun (WGS) entry which is preliminary data.</text>
</comment>
<dbReference type="AlphaFoldDB" id="A0AAD6TA09"/>
<dbReference type="EMBL" id="JARJCM010000015">
    <property type="protein sequence ID" value="KAJ7041762.1"/>
    <property type="molecule type" value="Genomic_DNA"/>
</dbReference>
<proteinExistence type="predicted"/>
<dbReference type="Proteomes" id="UP001218188">
    <property type="component" value="Unassembled WGS sequence"/>
</dbReference>
<gene>
    <name evidence="2" type="ORF">C8F04DRAFT_1252682</name>
</gene>
<protein>
    <submittedName>
        <fullName evidence="2">Uncharacterized protein</fullName>
    </submittedName>
</protein>
<evidence type="ECO:0000256" key="1">
    <source>
        <dbReference type="SAM" id="MobiDB-lite"/>
    </source>
</evidence>
<sequence length="155" mass="16996">MPDKIVEQVPAKAQGKEQVSDTTDVDVPTYNDLPALEPLSDDESDITLNLNVNIDPLTIWKRPVAVALALPICIFYDGVFQLRPRIKADPPVHQSASTDLQHGERHVDINFATFRGPFTDGEAAESAWALCNPEVPRQRIGDGLRLGAVTTKAKL</sequence>